<evidence type="ECO:0000256" key="2">
    <source>
        <dbReference type="ARBA" id="ARBA00038358"/>
    </source>
</evidence>
<name>A0ABD5UPQ2_9EURY</name>
<organism evidence="3 4">
    <name type="scientific">Halorubrum trueperi</name>
    <dbReference type="NCBI Taxonomy" id="2004704"/>
    <lineage>
        <taxon>Archaea</taxon>
        <taxon>Methanobacteriati</taxon>
        <taxon>Methanobacteriota</taxon>
        <taxon>Stenosarchaea group</taxon>
        <taxon>Halobacteria</taxon>
        <taxon>Halobacteriales</taxon>
        <taxon>Haloferacaceae</taxon>
        <taxon>Halorubrum</taxon>
    </lineage>
</organism>
<protein>
    <submittedName>
        <fullName evidence="3">Glycoside hydrolase family 88 protein</fullName>
    </submittedName>
</protein>
<dbReference type="Proteomes" id="UP001596333">
    <property type="component" value="Unassembled WGS sequence"/>
</dbReference>
<accession>A0ABD5UPQ2</accession>
<dbReference type="PANTHER" id="PTHR36845:SF1">
    <property type="entry name" value="HYDROLASE, PUTATIVE (AFU_ORTHOLOGUE AFUA_7G05090)-RELATED"/>
    <property type="match status" value="1"/>
</dbReference>
<dbReference type="InterPro" id="IPR010905">
    <property type="entry name" value="Glyco_hydro_88"/>
</dbReference>
<reference evidence="3 4" key="1">
    <citation type="journal article" date="2019" name="Int. J. Syst. Evol. Microbiol.">
        <title>The Global Catalogue of Microorganisms (GCM) 10K type strain sequencing project: providing services to taxonomists for standard genome sequencing and annotation.</title>
        <authorList>
            <consortium name="The Broad Institute Genomics Platform"/>
            <consortium name="The Broad Institute Genome Sequencing Center for Infectious Disease"/>
            <person name="Wu L."/>
            <person name="Ma J."/>
        </authorList>
    </citation>
    <scope>NUCLEOTIDE SEQUENCE [LARGE SCALE GENOMIC DNA]</scope>
    <source>
        <strain evidence="3 4">Y73</strain>
    </source>
</reference>
<dbReference type="RefSeq" id="WP_379769410.1">
    <property type="nucleotide sequence ID" value="NZ_JBHSXI010000015.1"/>
</dbReference>
<dbReference type="Gene3D" id="1.50.10.10">
    <property type="match status" value="1"/>
</dbReference>
<dbReference type="InterPro" id="IPR008928">
    <property type="entry name" value="6-hairpin_glycosidase_sf"/>
</dbReference>
<sequence length="392" mass="44272">MVPDSPLDDYELLSALDAIVDRILLTLDEMDGAFPFVADPETGAWDTTTDGNWCGGHWIGLLWIASDVRPFEADRIERAARTYTDQIVQSPNLRESMFGGMNYHYAGFRAYDITGDRSQFGIGLTGADSMVSLYDKIARQIPVGEYTIEGPQEQFEFSEGVGERVSGTRISAVDMIYTSVPVLWRAYHETSDPRFRDIAVSHCDRHLDWYLREDGSTWQEAQFDPQTGRLERQYNDLAYDDDTCWARGQGWNIAGLARAYSETGAQRYLDTLVRSVEYYVDHSPDDLVPYWDFEVPTIPDAPRDTSAAALAAYGLVRLEGDSETIEELQRTGEGILASIIDSYLVQDASDPRHGMILEGCYDKPGEYAVDYDLIWTDYYVAYLLWSLLGESS</sequence>
<keyword evidence="4" id="KW-1185">Reference proteome</keyword>
<dbReference type="PANTHER" id="PTHR36845">
    <property type="entry name" value="HYDROLASE, PUTATIVE (AFU_ORTHOLOGUE AFUA_7G05090)-RELATED"/>
    <property type="match status" value="1"/>
</dbReference>
<gene>
    <name evidence="3" type="ORF">ACFQEY_13420</name>
</gene>
<dbReference type="Pfam" id="PF07470">
    <property type="entry name" value="Glyco_hydro_88"/>
    <property type="match status" value="1"/>
</dbReference>
<dbReference type="InterPro" id="IPR012341">
    <property type="entry name" value="6hp_glycosidase-like_sf"/>
</dbReference>
<proteinExistence type="inferred from homology"/>
<comment type="similarity">
    <text evidence="2">Belongs to the glycosyl hydrolase 88 family.</text>
</comment>
<dbReference type="EMBL" id="JBHSXI010000015">
    <property type="protein sequence ID" value="MFC6890002.1"/>
    <property type="molecule type" value="Genomic_DNA"/>
</dbReference>
<keyword evidence="1 3" id="KW-0378">Hydrolase</keyword>
<dbReference type="GO" id="GO:0016787">
    <property type="term" value="F:hydrolase activity"/>
    <property type="evidence" value="ECO:0007669"/>
    <property type="project" value="UniProtKB-KW"/>
</dbReference>
<comment type="caution">
    <text evidence="3">The sequence shown here is derived from an EMBL/GenBank/DDBJ whole genome shotgun (WGS) entry which is preliminary data.</text>
</comment>
<dbReference type="AlphaFoldDB" id="A0ABD5UPQ2"/>
<dbReference type="InterPro" id="IPR052369">
    <property type="entry name" value="UG_Glycosaminoglycan_Hydrolase"/>
</dbReference>
<dbReference type="SUPFAM" id="SSF48208">
    <property type="entry name" value="Six-hairpin glycosidases"/>
    <property type="match status" value="1"/>
</dbReference>
<evidence type="ECO:0000256" key="1">
    <source>
        <dbReference type="ARBA" id="ARBA00022801"/>
    </source>
</evidence>
<evidence type="ECO:0000313" key="3">
    <source>
        <dbReference type="EMBL" id="MFC6890002.1"/>
    </source>
</evidence>
<evidence type="ECO:0000313" key="4">
    <source>
        <dbReference type="Proteomes" id="UP001596333"/>
    </source>
</evidence>